<accession>A0A8H9FT91</accession>
<dbReference type="EMBL" id="BMEA01000001">
    <property type="protein sequence ID" value="GGB72871.1"/>
    <property type="molecule type" value="Genomic_DNA"/>
</dbReference>
<feature type="region of interest" description="Disordered" evidence="1">
    <location>
        <begin position="98"/>
        <end position="124"/>
    </location>
</feature>
<reference evidence="2" key="2">
    <citation type="submission" date="2020-09" db="EMBL/GenBank/DDBJ databases">
        <authorList>
            <person name="Sun Q."/>
            <person name="Zhou Y."/>
        </authorList>
    </citation>
    <scope>NUCLEOTIDE SEQUENCE</scope>
    <source>
        <strain evidence="2">CGMCC 1.10749</strain>
    </source>
</reference>
<protein>
    <recommendedName>
        <fullName evidence="4">DivIVA domain-containing protein</fullName>
    </recommendedName>
</protein>
<evidence type="ECO:0000313" key="2">
    <source>
        <dbReference type="EMBL" id="GGB72871.1"/>
    </source>
</evidence>
<evidence type="ECO:0008006" key="4">
    <source>
        <dbReference type="Google" id="ProtNLM"/>
    </source>
</evidence>
<evidence type="ECO:0000313" key="3">
    <source>
        <dbReference type="Proteomes" id="UP000628079"/>
    </source>
</evidence>
<reference evidence="2" key="1">
    <citation type="journal article" date="2014" name="Int. J. Syst. Evol. Microbiol.">
        <title>Complete genome sequence of Corynebacterium casei LMG S-19264T (=DSM 44701T), isolated from a smear-ripened cheese.</title>
        <authorList>
            <consortium name="US DOE Joint Genome Institute (JGI-PGF)"/>
            <person name="Walter F."/>
            <person name="Albersmeier A."/>
            <person name="Kalinowski J."/>
            <person name="Ruckert C."/>
        </authorList>
    </citation>
    <scope>NUCLEOTIDE SEQUENCE</scope>
    <source>
        <strain evidence="2">CGMCC 1.10749</strain>
    </source>
</reference>
<sequence>MRVARRPALPPRIGDVEWVVLALLAAAVVAGTVLVATGRLEPDPLSEPTSTRPPLALPDEPGSEDVDRLRLGTAVYGYAVDDVDAALEARRTRLAEQEREFAERERELAEQKRKERVGRVHPDA</sequence>
<evidence type="ECO:0000256" key="1">
    <source>
        <dbReference type="SAM" id="MobiDB-lite"/>
    </source>
</evidence>
<proteinExistence type="predicted"/>
<feature type="region of interest" description="Disordered" evidence="1">
    <location>
        <begin position="38"/>
        <end position="66"/>
    </location>
</feature>
<dbReference type="AlphaFoldDB" id="A0A8H9FT91"/>
<organism evidence="2 3">
    <name type="scientific">Knoellia flava</name>
    <dbReference type="NCBI Taxonomy" id="913969"/>
    <lineage>
        <taxon>Bacteria</taxon>
        <taxon>Bacillati</taxon>
        <taxon>Actinomycetota</taxon>
        <taxon>Actinomycetes</taxon>
        <taxon>Micrococcales</taxon>
        <taxon>Intrasporangiaceae</taxon>
        <taxon>Knoellia</taxon>
    </lineage>
</organism>
<dbReference type="Proteomes" id="UP000628079">
    <property type="component" value="Unassembled WGS sequence"/>
</dbReference>
<gene>
    <name evidence="2" type="ORF">GCM10011314_10450</name>
</gene>
<comment type="caution">
    <text evidence="2">The sequence shown here is derived from an EMBL/GenBank/DDBJ whole genome shotgun (WGS) entry which is preliminary data.</text>
</comment>
<name>A0A8H9FT91_9MICO</name>